<proteinExistence type="predicted"/>
<keyword evidence="3" id="KW-1185">Reference proteome</keyword>
<dbReference type="KEGG" id="caua:113116512"/>
<dbReference type="RefSeq" id="XP_026140497.1">
    <property type="nucleotide sequence ID" value="XM_026284712.1"/>
</dbReference>
<dbReference type="Gene3D" id="2.30.30.190">
    <property type="entry name" value="CAP Gly-rich-like domain"/>
    <property type="match status" value="1"/>
</dbReference>
<dbReference type="AlphaFoldDB" id="A0A6P6R4Q4"/>
<feature type="region of interest" description="Disordered" evidence="1">
    <location>
        <begin position="158"/>
        <end position="198"/>
    </location>
</feature>
<dbReference type="InterPro" id="IPR000938">
    <property type="entry name" value="CAP-Gly_domain"/>
</dbReference>
<accession>A0A6P6R4Q4</accession>
<evidence type="ECO:0000313" key="4">
    <source>
        <dbReference type="RefSeq" id="XP_026140497.1"/>
    </source>
</evidence>
<gene>
    <name evidence="4" type="primary">LOC113116512</name>
</gene>
<evidence type="ECO:0000256" key="1">
    <source>
        <dbReference type="SAM" id="MobiDB-lite"/>
    </source>
</evidence>
<dbReference type="InterPro" id="IPR036859">
    <property type="entry name" value="CAP-Gly_dom_sf"/>
</dbReference>
<dbReference type="GeneID" id="113116512"/>
<dbReference type="Proteomes" id="UP000515129">
    <property type="component" value="Chromosome 16"/>
</dbReference>
<reference evidence="4" key="1">
    <citation type="submission" date="2025-08" db="UniProtKB">
        <authorList>
            <consortium name="RefSeq"/>
        </authorList>
    </citation>
    <scope>IDENTIFICATION</scope>
    <source>
        <strain evidence="4">Wakin</strain>
        <tissue evidence="4">Muscle</tissue>
    </source>
</reference>
<organism evidence="3 4">
    <name type="scientific">Carassius auratus</name>
    <name type="common">Goldfish</name>
    <dbReference type="NCBI Taxonomy" id="7957"/>
    <lineage>
        <taxon>Eukaryota</taxon>
        <taxon>Metazoa</taxon>
        <taxon>Chordata</taxon>
        <taxon>Craniata</taxon>
        <taxon>Vertebrata</taxon>
        <taxon>Euteleostomi</taxon>
        <taxon>Actinopterygii</taxon>
        <taxon>Neopterygii</taxon>
        <taxon>Teleostei</taxon>
        <taxon>Ostariophysi</taxon>
        <taxon>Cypriniformes</taxon>
        <taxon>Cyprinidae</taxon>
        <taxon>Cyprininae</taxon>
        <taxon>Carassius</taxon>
    </lineage>
</organism>
<protein>
    <submittedName>
        <fullName evidence="4">Uncharacterized protein LOC113116512</fullName>
    </submittedName>
</protein>
<dbReference type="PROSITE" id="PS50245">
    <property type="entry name" value="CAP_GLY_2"/>
    <property type="match status" value="1"/>
</dbReference>
<dbReference type="Pfam" id="PF01302">
    <property type="entry name" value="CAP_GLY"/>
    <property type="match status" value="1"/>
</dbReference>
<name>A0A6P6R4Q4_CARAU</name>
<dbReference type="SMART" id="SM01052">
    <property type="entry name" value="CAP_GLY"/>
    <property type="match status" value="1"/>
</dbReference>
<dbReference type="OrthoDB" id="2130750at2759"/>
<evidence type="ECO:0000259" key="2">
    <source>
        <dbReference type="PROSITE" id="PS50245"/>
    </source>
</evidence>
<evidence type="ECO:0000313" key="3">
    <source>
        <dbReference type="Proteomes" id="UP000515129"/>
    </source>
</evidence>
<sequence>MATYVLWSAVVWTLKGLLCTWRFFWVSPYCALKSAPLKQHAADTEHKLPSQLSPVVQDVKHLAKTDVNADSEKKVKSETCVQPERTSGLFKRLLKAEGEIQELKIEIANQRASWEMRFVELQKRQHNLREQLTSEILVRTGTLYRDTDSEDANEVFLESGLENGPNPEEKEQECSSGLRHQQKGDGGSPSCCPSDSRATSVMSNISVRSWWSGGGPHRVFVPHSPMDLKIGHRVRIMLPSGRISTGTLRYLGNIQNSPEYHLGVELELADNGQHDGTHEGQRYFHCDPGRGAFVTFSKLLMAWE</sequence>
<feature type="domain" description="CAP-Gly" evidence="2">
    <location>
        <begin position="252"/>
        <end position="295"/>
    </location>
</feature>
<dbReference type="SUPFAM" id="SSF74924">
    <property type="entry name" value="Cap-Gly domain"/>
    <property type="match status" value="1"/>
</dbReference>